<reference evidence="1 3" key="1">
    <citation type="submission" date="2020-08" db="EMBL/GenBank/DDBJ databases">
        <title>Genomic Encyclopedia of Type Strains, Phase IV (KMG-IV): sequencing the most valuable type-strain genomes for metagenomic binning, comparative biology and taxonomic classification.</title>
        <authorList>
            <person name="Goeker M."/>
        </authorList>
    </citation>
    <scope>NUCLEOTIDE SEQUENCE [LARGE SCALE GENOMIC DNA]</scope>
    <source>
        <strain evidence="1 3">DSM 14562</strain>
    </source>
</reference>
<dbReference type="RefSeq" id="WP_056436061.1">
    <property type="nucleotide sequence ID" value="NZ_JACHNX010000032.1"/>
</dbReference>
<sequence>MPQDRYGSNADTVTAPANRSLNVVPHDTNELGFLPKGIMVGTAGTIVGRLRDDVADRTYKVWVGYHPMRFKLIKATGTTAADIVALD</sequence>
<gene>
    <name evidence="1" type="ORF">GGQ89_003783</name>
    <name evidence="2" type="ORF">JYA60_04405</name>
</gene>
<dbReference type="EMBL" id="JAFHKU010000116">
    <property type="protein sequence ID" value="MBN3557469.1"/>
    <property type="molecule type" value="Genomic_DNA"/>
</dbReference>
<evidence type="ECO:0000313" key="3">
    <source>
        <dbReference type="Proteomes" id="UP000584663"/>
    </source>
</evidence>
<keyword evidence="3" id="KW-1185">Reference proteome</keyword>
<comment type="caution">
    <text evidence="2">The sequence shown here is derived from an EMBL/GenBank/DDBJ whole genome shotgun (WGS) entry which is preliminary data.</text>
</comment>
<evidence type="ECO:0000313" key="1">
    <source>
        <dbReference type="EMBL" id="MBB4611535.1"/>
    </source>
</evidence>
<organism evidence="2 4">
    <name type="scientific">Sphingomonas yabuuchiae</name>
    <dbReference type="NCBI Taxonomy" id="172044"/>
    <lineage>
        <taxon>Bacteria</taxon>
        <taxon>Pseudomonadati</taxon>
        <taxon>Pseudomonadota</taxon>
        <taxon>Alphaproteobacteria</taxon>
        <taxon>Sphingomonadales</taxon>
        <taxon>Sphingomonadaceae</taxon>
        <taxon>Sphingomonas</taxon>
    </lineage>
</organism>
<reference evidence="2" key="2">
    <citation type="submission" date="2021-01" db="EMBL/GenBank/DDBJ databases">
        <title>Genome Sequencing of Type Strains.</title>
        <authorList>
            <person name="Lemaire J.F."/>
            <person name="Inderbitzin P."/>
            <person name="Collins S.B."/>
            <person name="Wespe N."/>
            <person name="Knight-Connoni V."/>
        </authorList>
    </citation>
    <scope>NUCLEOTIDE SEQUENCE</scope>
    <source>
        <strain evidence="2">DSM 14562</strain>
    </source>
</reference>
<evidence type="ECO:0000313" key="4">
    <source>
        <dbReference type="Proteomes" id="UP000704529"/>
    </source>
</evidence>
<accession>A0AA40ZYN0</accession>
<proteinExistence type="predicted"/>
<dbReference type="AlphaFoldDB" id="A0AA40ZYN0"/>
<dbReference type="Proteomes" id="UP000704529">
    <property type="component" value="Unassembled WGS sequence"/>
</dbReference>
<evidence type="ECO:0000313" key="2">
    <source>
        <dbReference type="EMBL" id="MBN3557469.1"/>
    </source>
</evidence>
<dbReference type="EMBL" id="JACHNX010000032">
    <property type="protein sequence ID" value="MBB4611535.1"/>
    <property type="molecule type" value="Genomic_DNA"/>
</dbReference>
<dbReference type="Proteomes" id="UP000584663">
    <property type="component" value="Unassembled WGS sequence"/>
</dbReference>
<protein>
    <submittedName>
        <fullName evidence="2">Uncharacterized protein</fullName>
    </submittedName>
</protein>
<name>A0AA40ZYN0_9SPHN</name>